<dbReference type="PANTHER" id="PTHR13848">
    <property type="entry name" value="PROTEIN YIPPEE-LIKE CG15309-RELATED"/>
    <property type="match status" value="1"/>
</dbReference>
<dbReference type="STRING" id="1314674.A0A0D7BRI2"/>
<accession>A0A0D7BRI2</accession>
<dbReference type="GO" id="GO:0046872">
    <property type="term" value="F:metal ion binding"/>
    <property type="evidence" value="ECO:0007669"/>
    <property type="project" value="UniProtKB-KW"/>
</dbReference>
<feature type="domain" description="Yippee" evidence="5">
    <location>
        <begin position="8"/>
        <end position="111"/>
    </location>
</feature>
<dbReference type="OrthoDB" id="6407410at2759"/>
<sequence>RPLPPIPRLLNCKECRSEITCMAHLLPLSKIPQNSRAFRGFNGKASLFTDAYVNHLNLSSPAVHLMSSGAHTMQELSCKSCRTYVGWYIVRAHNSSEKWKEGCYLLELENL</sequence>
<evidence type="ECO:0000313" key="6">
    <source>
        <dbReference type="EMBL" id="KIY73042.1"/>
    </source>
</evidence>
<dbReference type="InterPro" id="IPR004910">
    <property type="entry name" value="Yippee/Mis18/Cereblon"/>
</dbReference>
<evidence type="ECO:0000256" key="1">
    <source>
        <dbReference type="ARBA" id="ARBA00005613"/>
    </source>
</evidence>
<keyword evidence="3" id="KW-0862">Zinc</keyword>
<feature type="non-terminal residue" evidence="6">
    <location>
        <position position="1"/>
    </location>
</feature>
<keyword evidence="2" id="KW-0479">Metal-binding</keyword>
<reference evidence="6 7" key="1">
    <citation type="journal article" date="2015" name="Fungal Genet. Biol.">
        <title>Evolution of novel wood decay mechanisms in Agaricales revealed by the genome sequences of Fistulina hepatica and Cylindrobasidium torrendii.</title>
        <authorList>
            <person name="Floudas D."/>
            <person name="Held B.W."/>
            <person name="Riley R."/>
            <person name="Nagy L.G."/>
            <person name="Koehler G."/>
            <person name="Ransdell A.S."/>
            <person name="Younus H."/>
            <person name="Chow J."/>
            <person name="Chiniquy J."/>
            <person name="Lipzen A."/>
            <person name="Tritt A."/>
            <person name="Sun H."/>
            <person name="Haridas S."/>
            <person name="LaButti K."/>
            <person name="Ohm R.A."/>
            <person name="Kues U."/>
            <person name="Blanchette R.A."/>
            <person name="Grigoriev I.V."/>
            <person name="Minto R.E."/>
            <person name="Hibbett D.S."/>
        </authorList>
    </citation>
    <scope>NUCLEOTIDE SEQUENCE [LARGE SCALE GENOMIC DNA]</scope>
    <source>
        <strain evidence="6 7">FP15055 ss-10</strain>
    </source>
</reference>
<dbReference type="InterPro" id="IPR039058">
    <property type="entry name" value="Yippee_fam"/>
</dbReference>
<evidence type="ECO:0000313" key="7">
    <source>
        <dbReference type="Proteomes" id="UP000054007"/>
    </source>
</evidence>
<dbReference type="PROSITE" id="PS51792">
    <property type="entry name" value="YIPPEE"/>
    <property type="match status" value="1"/>
</dbReference>
<comment type="similarity">
    <text evidence="1 4">Belongs to the yippee family.</text>
</comment>
<gene>
    <name evidence="6" type="ORF">CYLTODRAFT_334782</name>
</gene>
<feature type="non-terminal residue" evidence="6">
    <location>
        <position position="111"/>
    </location>
</feature>
<proteinExistence type="inferred from homology"/>
<dbReference type="InterPro" id="IPR034751">
    <property type="entry name" value="Yippee"/>
</dbReference>
<evidence type="ECO:0000256" key="4">
    <source>
        <dbReference type="RuleBase" id="RU110713"/>
    </source>
</evidence>
<keyword evidence="7" id="KW-1185">Reference proteome</keyword>
<dbReference type="EMBL" id="KN880438">
    <property type="protein sequence ID" value="KIY73042.1"/>
    <property type="molecule type" value="Genomic_DNA"/>
</dbReference>
<organism evidence="6 7">
    <name type="scientific">Cylindrobasidium torrendii FP15055 ss-10</name>
    <dbReference type="NCBI Taxonomy" id="1314674"/>
    <lineage>
        <taxon>Eukaryota</taxon>
        <taxon>Fungi</taxon>
        <taxon>Dikarya</taxon>
        <taxon>Basidiomycota</taxon>
        <taxon>Agaricomycotina</taxon>
        <taxon>Agaricomycetes</taxon>
        <taxon>Agaricomycetidae</taxon>
        <taxon>Agaricales</taxon>
        <taxon>Marasmiineae</taxon>
        <taxon>Physalacriaceae</taxon>
        <taxon>Cylindrobasidium</taxon>
    </lineage>
</organism>
<dbReference type="AlphaFoldDB" id="A0A0D7BRI2"/>
<dbReference type="Pfam" id="PF03226">
    <property type="entry name" value="Yippee-Mis18"/>
    <property type="match status" value="1"/>
</dbReference>
<protein>
    <recommendedName>
        <fullName evidence="4">Protein yippee-like</fullName>
    </recommendedName>
</protein>
<dbReference type="Proteomes" id="UP000054007">
    <property type="component" value="Unassembled WGS sequence"/>
</dbReference>
<name>A0A0D7BRI2_9AGAR</name>
<evidence type="ECO:0000256" key="2">
    <source>
        <dbReference type="ARBA" id="ARBA00022723"/>
    </source>
</evidence>
<evidence type="ECO:0000259" key="5">
    <source>
        <dbReference type="PROSITE" id="PS51792"/>
    </source>
</evidence>
<evidence type="ECO:0000256" key="3">
    <source>
        <dbReference type="ARBA" id="ARBA00022833"/>
    </source>
</evidence>